<evidence type="ECO:0000259" key="2">
    <source>
        <dbReference type="PROSITE" id="PS50200"/>
    </source>
</evidence>
<dbReference type="SUPFAM" id="SSF48403">
    <property type="entry name" value="Ankyrin repeat"/>
    <property type="match status" value="1"/>
</dbReference>
<proteinExistence type="predicted"/>
<dbReference type="Proteomes" id="UP000001645">
    <property type="component" value="Chromosome 16"/>
</dbReference>
<evidence type="ECO:0000259" key="3">
    <source>
        <dbReference type="PROSITE" id="PS50853"/>
    </source>
</evidence>
<feature type="compositionally biased region" description="Gly residues" evidence="1">
    <location>
        <begin position="1266"/>
        <end position="1275"/>
    </location>
</feature>
<dbReference type="PROSITE" id="PS50200">
    <property type="entry name" value="RA"/>
    <property type="match status" value="1"/>
</dbReference>
<dbReference type="CDD" id="cd00063">
    <property type="entry name" value="FN3"/>
    <property type="match status" value="1"/>
</dbReference>
<dbReference type="SUPFAM" id="SSF49265">
    <property type="entry name" value="Fibronectin type III"/>
    <property type="match status" value="1"/>
</dbReference>
<name>A0A803YKN8_MELGA</name>
<dbReference type="PANTHER" id="PTHR21437">
    <property type="entry name" value="WIDE AWAKE"/>
    <property type="match status" value="1"/>
</dbReference>
<dbReference type="GeneTree" id="ENSGT00940000163984"/>
<dbReference type="CDD" id="cd17117">
    <property type="entry name" value="RA_ANKFN1_like"/>
    <property type="match status" value="1"/>
</dbReference>
<feature type="domain" description="Ras-associating" evidence="2">
    <location>
        <begin position="1309"/>
        <end position="1412"/>
    </location>
</feature>
<feature type="compositionally biased region" description="Basic and acidic residues" evidence="1">
    <location>
        <begin position="1121"/>
        <end position="1133"/>
    </location>
</feature>
<feature type="domain" description="Fibronectin type-III" evidence="3">
    <location>
        <begin position="517"/>
        <end position="614"/>
    </location>
</feature>
<accession>A0A803YKN8</accession>
<reference evidence="4" key="3">
    <citation type="submission" date="2025-09" db="UniProtKB">
        <authorList>
            <consortium name="Ensembl"/>
        </authorList>
    </citation>
    <scope>IDENTIFICATION</scope>
</reference>
<reference evidence="4 5" key="1">
    <citation type="journal article" date="2010" name="PLoS Biol.">
        <title>Multi-platform next-generation sequencing of the domestic turkey (Meleagris gallopavo): genome assembly and analysis.</title>
        <authorList>
            <person name="Dalloul R.A."/>
            <person name="Long J.A."/>
            <person name="Zimin A.V."/>
            <person name="Aslam L."/>
            <person name="Beal K."/>
            <person name="Blomberg L.A."/>
            <person name="Bouffard P."/>
            <person name="Burt D.W."/>
            <person name="Crasta O."/>
            <person name="Crooijmans R.P."/>
            <person name="Cooper K."/>
            <person name="Coulombe R.A."/>
            <person name="De S."/>
            <person name="Delany M.E."/>
            <person name="Dodgson J.B."/>
            <person name="Dong J.J."/>
            <person name="Evans C."/>
            <person name="Frederickson K.M."/>
            <person name="Flicek P."/>
            <person name="Florea L."/>
            <person name="Folkerts O."/>
            <person name="Groenen M.A."/>
            <person name="Harkins T.T."/>
            <person name="Herrero J."/>
            <person name="Hoffmann S."/>
            <person name="Megens H.J."/>
            <person name="Jiang A."/>
            <person name="de Jong P."/>
            <person name="Kaiser P."/>
            <person name="Kim H."/>
            <person name="Kim K.W."/>
            <person name="Kim S."/>
            <person name="Langenberger D."/>
            <person name="Lee M.K."/>
            <person name="Lee T."/>
            <person name="Mane S."/>
            <person name="Marcais G."/>
            <person name="Marz M."/>
            <person name="McElroy A.P."/>
            <person name="Modise T."/>
            <person name="Nefedov M."/>
            <person name="Notredame C."/>
            <person name="Paton I.R."/>
            <person name="Payne W.S."/>
            <person name="Pertea G."/>
            <person name="Prickett D."/>
            <person name="Puiu D."/>
            <person name="Qioa D."/>
            <person name="Raineri E."/>
            <person name="Ruffier M."/>
            <person name="Salzberg S.L."/>
            <person name="Schatz M.C."/>
            <person name="Scheuring C."/>
            <person name="Schmidt C.J."/>
            <person name="Schroeder S."/>
            <person name="Searle S.M."/>
            <person name="Smith E.J."/>
            <person name="Smith J."/>
            <person name="Sonstegard T.S."/>
            <person name="Stadler P.F."/>
            <person name="Tafer H."/>
            <person name="Tu Z.J."/>
            <person name="Van Tassell C.P."/>
            <person name="Vilella A.J."/>
            <person name="Williams K.P."/>
            <person name="Yorke J.A."/>
            <person name="Zhang L."/>
            <person name="Zhang H.B."/>
            <person name="Zhang X."/>
            <person name="Zhang Y."/>
            <person name="Reed K.M."/>
        </authorList>
    </citation>
    <scope>NUCLEOTIDE SEQUENCE [LARGE SCALE GENOMIC DNA]</scope>
</reference>
<dbReference type="Gene3D" id="2.60.40.10">
    <property type="entry name" value="Immunoglobulins"/>
    <property type="match status" value="1"/>
</dbReference>
<sequence>MAEGLELCHAVCSAASWLRVVLTPHLGLLLVGSAGLQALLQGLQHSGALVAVCPAGTAHPGLRAAMQNCSAVQEGFALGLLLYFYGATLTALKSLDTASPEHECSCRGSFLARSLDRKLQRPLLGKSRTLPSIPQSPVLSRIPLLDSAAFREAMPEQKPYQKHSAPDGQKGCTVPSAGDAWRLEDDGMDPSGDAPLQPQLRTAVEDAPFSHFRMRSFYMRKSLSVDNHLGSLGYAVHPAETKAERVRTRLRRQFSLGSADKKDFYQSKSESSLSRFAHRLSVKQKQEKRRKAEYGSAELSAFRPRSLSIEWSSSPKMTQQMRDLQLAQARKPPGPSSPNAAKRLYRNLSGKFRVNYTSFDEGSLAGRGEKEKPRKSYLFQSNAALFEAVELQDLDRVQELLKQYSPEELDLNTPNSEGLLPLDIAIMTNNTPIARALLQAGAKESPHFVSLESRSLHLSTLVREAEQRVNELTAQVVNEAPNADCSEKEKQLKSWEWRFRLYKRMKAGFEHARVPDPPANVHLSVASSSSVQVTFCEPLSVNSAVVTKYKVEWSCSPSFSPLVGEAVVDKLKSLHYTIRGLTSGTAYYVQVSAYNMKGWGPPQTSVPPFAIPSNWREYDGRAPRRRGQAEALDHLLGQVKTVHQHCICHEPCKNQPQSRKHSVSRSLKHLFHPGSKFLKTLKRGLYLTAIFYKDDNILVTHEDQIPVVEIDDTYSCLLMQDFLWFTKVSCMWDEILWLRQCVTVSQSSCSCILQTRFKMLLAISQMQGLLGIQDLGQVFFEPIKDKQGNILILTLKEVKTNQTFESVRWVPICKLQTSRKSVSSPEEPTALDTLLISVQDKLAYHQRSSHALPPGLYLGYLKLCSAVDQIRVLVPEQLPNILCHVKIRSNPNISREEWEWLQKMASMEEPVSVESENETSPNHLFQELQVAIRELMALVNIPLQEAKDFRLYSQEVLDFGGQVSFLLLLPPSDDVCTAPGQNNPYTPQSGFLTLPLQIFELVHFFTYDREFITQYCQVSALLELESLLSQQSLREAFSDSELSTAKQRHQQVQEYIQQMEEIWREMRWMMDALQHARYKQPSCGLSLNGFLSTSSGAMKEKTHSSSSHLDFLPSPAPSPDSSRKLSSDLHGLSDEEGSSEVFLATDSDYDSSRAQSPKELDLVSLGPECCGRRAARSLRDSAPDVLQSHELQPAPLAPPEPRPPPELYDSDFVLPSRQIELLRVTEKRQAYCVRTNSLDFPKPLCPVARKSCPGSVDSSPTESRTGGHGAQGRPGTGSTHSPEHGRTRSAEWTPSFQEPPEQPAGKKPGSVTLRVCPQYETGLSKETSVKLHVTSQTSASEVVKLVVLQMNDVSHGALGGLAAFCYGEEQLEHFGLVFASEEGERWLPDEARPLALQAARPEGRFYVRIKETSPLVLQFGPATTV</sequence>
<organism evidence="4 5">
    <name type="scientific">Meleagris gallopavo</name>
    <name type="common">Wild turkey</name>
    <dbReference type="NCBI Taxonomy" id="9103"/>
    <lineage>
        <taxon>Eukaryota</taxon>
        <taxon>Metazoa</taxon>
        <taxon>Chordata</taxon>
        <taxon>Craniata</taxon>
        <taxon>Vertebrata</taxon>
        <taxon>Euteleostomi</taxon>
        <taxon>Archelosauria</taxon>
        <taxon>Archosauria</taxon>
        <taxon>Dinosauria</taxon>
        <taxon>Saurischia</taxon>
        <taxon>Theropoda</taxon>
        <taxon>Coelurosauria</taxon>
        <taxon>Aves</taxon>
        <taxon>Neognathae</taxon>
        <taxon>Galloanserae</taxon>
        <taxon>Galliformes</taxon>
        <taxon>Phasianidae</taxon>
        <taxon>Meleagridinae</taxon>
        <taxon>Meleagris</taxon>
    </lineage>
</organism>
<dbReference type="GO" id="GO:0061172">
    <property type="term" value="P:regulation of establishment of bipolar cell polarity"/>
    <property type="evidence" value="ECO:0007669"/>
    <property type="project" value="TreeGrafter"/>
</dbReference>
<dbReference type="InterPro" id="IPR039269">
    <property type="entry name" value="ANKFN1"/>
</dbReference>
<dbReference type="Bgee" id="ENSMGAG00000009985">
    <property type="expression patterns" value="Expressed in brain and 5 other cell types or tissues"/>
</dbReference>
<dbReference type="GO" id="GO:0000132">
    <property type="term" value="P:establishment of mitotic spindle orientation"/>
    <property type="evidence" value="ECO:0007669"/>
    <property type="project" value="TreeGrafter"/>
</dbReference>
<dbReference type="InterPro" id="IPR000159">
    <property type="entry name" value="RA_dom"/>
</dbReference>
<dbReference type="Gene3D" id="1.25.40.20">
    <property type="entry name" value="Ankyrin repeat-containing domain"/>
    <property type="match status" value="1"/>
</dbReference>
<protein>
    <recommendedName>
        <fullName evidence="6">Ankyrin repeat and fibronectin type III domain containing 1</fullName>
    </recommendedName>
</protein>
<evidence type="ECO:0000313" key="5">
    <source>
        <dbReference type="Proteomes" id="UP000001645"/>
    </source>
</evidence>
<dbReference type="GO" id="GO:0007165">
    <property type="term" value="P:signal transduction"/>
    <property type="evidence" value="ECO:0007669"/>
    <property type="project" value="InterPro"/>
</dbReference>
<dbReference type="GO" id="GO:0005819">
    <property type="term" value="C:spindle"/>
    <property type="evidence" value="ECO:0007669"/>
    <property type="project" value="TreeGrafter"/>
</dbReference>
<dbReference type="SMART" id="SM00060">
    <property type="entry name" value="FN3"/>
    <property type="match status" value="1"/>
</dbReference>
<dbReference type="PROSITE" id="PS50853">
    <property type="entry name" value="FN3"/>
    <property type="match status" value="1"/>
</dbReference>
<feature type="region of interest" description="Disordered" evidence="1">
    <location>
        <begin position="1097"/>
        <end position="1139"/>
    </location>
</feature>
<feature type="region of interest" description="Disordered" evidence="1">
    <location>
        <begin position="1188"/>
        <end position="1207"/>
    </location>
</feature>
<evidence type="ECO:0008006" key="6">
    <source>
        <dbReference type="Google" id="ProtNLM"/>
    </source>
</evidence>
<feature type="compositionally biased region" description="Pro residues" evidence="1">
    <location>
        <begin position="1195"/>
        <end position="1206"/>
    </location>
</feature>
<feature type="region of interest" description="Disordered" evidence="1">
    <location>
        <begin position="155"/>
        <end position="197"/>
    </location>
</feature>
<dbReference type="InParanoid" id="A0A803YKN8"/>
<gene>
    <name evidence="4" type="primary">LOC100550253</name>
</gene>
<dbReference type="InterPro" id="IPR013783">
    <property type="entry name" value="Ig-like_fold"/>
</dbReference>
<keyword evidence="5" id="KW-1185">Reference proteome</keyword>
<dbReference type="Ensembl" id="ENSMGAT00000024498.1">
    <property type="protein sequence ID" value="ENSMGAP00000032336.1"/>
    <property type="gene ID" value="ENSMGAG00000009985.3"/>
</dbReference>
<evidence type="ECO:0000313" key="4">
    <source>
        <dbReference type="Ensembl" id="ENSMGAP00000032336.1"/>
    </source>
</evidence>
<dbReference type="InterPro" id="IPR036770">
    <property type="entry name" value="Ankyrin_rpt-contain_sf"/>
</dbReference>
<evidence type="ECO:0000256" key="1">
    <source>
        <dbReference type="SAM" id="MobiDB-lite"/>
    </source>
</evidence>
<dbReference type="PANTHER" id="PTHR21437:SF2">
    <property type="entry name" value="ANKYRIN REPEAT AND FIBRONECTIN TYPE-III DOMAIN-CONTAINING PROTEIN 1-LIKE"/>
    <property type="match status" value="1"/>
</dbReference>
<feature type="region of interest" description="Disordered" evidence="1">
    <location>
        <begin position="1251"/>
        <end position="1311"/>
    </location>
</feature>
<reference evidence="4" key="2">
    <citation type="submission" date="2025-08" db="UniProtKB">
        <authorList>
            <consortium name="Ensembl"/>
        </authorList>
    </citation>
    <scope>IDENTIFICATION</scope>
</reference>
<dbReference type="InterPro" id="IPR003961">
    <property type="entry name" value="FN3_dom"/>
</dbReference>
<dbReference type="InterPro" id="IPR036116">
    <property type="entry name" value="FN3_sf"/>
</dbReference>
<dbReference type="Pfam" id="PF00041">
    <property type="entry name" value="fn3"/>
    <property type="match status" value="1"/>
</dbReference>